<keyword evidence="5" id="KW-0808">Transferase</keyword>
<evidence type="ECO:0000256" key="9">
    <source>
        <dbReference type="ARBA" id="ARBA00023098"/>
    </source>
</evidence>
<evidence type="ECO:0000256" key="7">
    <source>
        <dbReference type="ARBA" id="ARBA00022837"/>
    </source>
</evidence>
<keyword evidence="7" id="KW-0106">Calcium</keyword>
<evidence type="ECO:0000256" key="6">
    <source>
        <dbReference type="ARBA" id="ARBA00022692"/>
    </source>
</evidence>
<dbReference type="PANTHER" id="PTHR23063:SF52">
    <property type="entry name" value="LYSOPHOSPHATIDYLCHOLINE ACYLTRANSFERASE"/>
    <property type="match status" value="1"/>
</dbReference>
<dbReference type="GO" id="GO:0071618">
    <property type="term" value="F:lysophosphatidylethanolamine acyltransferase activity"/>
    <property type="evidence" value="ECO:0007669"/>
    <property type="project" value="TreeGrafter"/>
</dbReference>
<gene>
    <name evidence="17" type="ORF">TIFTF001_038776</name>
</gene>
<evidence type="ECO:0000256" key="13">
    <source>
        <dbReference type="ARBA" id="ARBA00023315"/>
    </source>
</evidence>
<feature type="domain" description="EF-hand" evidence="16">
    <location>
        <begin position="501"/>
        <end position="536"/>
    </location>
</feature>
<keyword evidence="12" id="KW-1208">Phospholipid metabolism</keyword>
<sequence length="561" mass="63434">MADADLASPLLPSPPSDDHQIIVEVRDDKEGPSSNGIARSNEDDDAGSDSSPNPYAFLGSDWFNVPPQPTLNPFRNRTAAIDGVYEWVKILICLPIAALRLALFGICLAVGYLATKLALQGWKDKQNPMPRWRCRIMWITRFSARAILFSFGYHWIRRKGKPAPREIAPIVVSNHVSYIEPIFYFYELSPTIVASDSHDSLPFVGTIIRAMQVVYVNRFSPSSRKLAVNEIKRKASCDRFPRVLLFPEGTTTNGRVLISFQLGAFIPGYPIQPVVIRYPHVHFDQSWGFISLTKLMFRMFTQFHNFMEVEYLPVVTPLDHEKESAARFAERTSHVLATALNVVQTSHSYGDVMLLMKAAESNQAEPSAYMVEMARTELLHHVNSLEAVDFLDKFLSMNPNRSGRVKYDDFVKVLRLKTCPLSEEIFSFIDVEKSGSITFKQFLFGSTNVMSQPLFRQACELAFAKCATGGNDCISEQEVHYSHCSFLKNIGESIRLAIPDLDQDEGHELFVLFDVNGDGKISKNEFLSFLRKNPLLIALFSPCLLQKDLLEDSNRLREEIV</sequence>
<dbReference type="GO" id="GO:0008374">
    <property type="term" value="F:O-acyltransferase activity"/>
    <property type="evidence" value="ECO:0007669"/>
    <property type="project" value="InterPro"/>
</dbReference>
<reference evidence="17" key="1">
    <citation type="submission" date="2023-07" db="EMBL/GenBank/DDBJ databases">
        <title>draft genome sequence of fig (Ficus carica).</title>
        <authorList>
            <person name="Takahashi T."/>
            <person name="Nishimura K."/>
        </authorList>
    </citation>
    <scope>NUCLEOTIDE SEQUENCE</scope>
</reference>
<dbReference type="CDD" id="cd00051">
    <property type="entry name" value="EFh"/>
    <property type="match status" value="1"/>
</dbReference>
<name>A0AA88EB46_FICCA</name>
<dbReference type="AlphaFoldDB" id="A0AA88EB46"/>
<evidence type="ECO:0000256" key="8">
    <source>
        <dbReference type="ARBA" id="ARBA00022989"/>
    </source>
</evidence>
<evidence type="ECO:0000256" key="3">
    <source>
        <dbReference type="ARBA" id="ARBA00008655"/>
    </source>
</evidence>
<accession>A0AA88EB46</accession>
<dbReference type="InterPro" id="IPR002048">
    <property type="entry name" value="EF_hand_dom"/>
</dbReference>
<evidence type="ECO:0000256" key="10">
    <source>
        <dbReference type="ARBA" id="ARBA00023136"/>
    </source>
</evidence>
<organism evidence="17 18">
    <name type="scientific">Ficus carica</name>
    <name type="common">Common fig</name>
    <dbReference type="NCBI Taxonomy" id="3494"/>
    <lineage>
        <taxon>Eukaryota</taxon>
        <taxon>Viridiplantae</taxon>
        <taxon>Streptophyta</taxon>
        <taxon>Embryophyta</taxon>
        <taxon>Tracheophyta</taxon>
        <taxon>Spermatophyta</taxon>
        <taxon>Magnoliopsida</taxon>
        <taxon>eudicotyledons</taxon>
        <taxon>Gunneridae</taxon>
        <taxon>Pentapetalae</taxon>
        <taxon>rosids</taxon>
        <taxon>fabids</taxon>
        <taxon>Rosales</taxon>
        <taxon>Moraceae</taxon>
        <taxon>Ficeae</taxon>
        <taxon>Ficus</taxon>
    </lineage>
</organism>
<evidence type="ECO:0000256" key="14">
    <source>
        <dbReference type="SAM" id="MobiDB-lite"/>
    </source>
</evidence>
<dbReference type="InterPro" id="IPR002123">
    <property type="entry name" value="Plipid/glycerol_acylTrfase"/>
</dbReference>
<evidence type="ECO:0000259" key="16">
    <source>
        <dbReference type="PROSITE" id="PS50222"/>
    </source>
</evidence>
<dbReference type="SUPFAM" id="SSF47473">
    <property type="entry name" value="EF-hand"/>
    <property type="match status" value="1"/>
</dbReference>
<keyword evidence="6 15" id="KW-0812">Transmembrane</keyword>
<dbReference type="SMART" id="SM00054">
    <property type="entry name" value="EFh"/>
    <property type="match status" value="3"/>
</dbReference>
<keyword evidence="8 15" id="KW-1133">Transmembrane helix</keyword>
<dbReference type="Pfam" id="PF01553">
    <property type="entry name" value="Acyltransferase"/>
    <property type="match status" value="1"/>
</dbReference>
<dbReference type="SMART" id="SM00563">
    <property type="entry name" value="PlsC"/>
    <property type="match status" value="1"/>
</dbReference>
<dbReference type="EMBL" id="BTGU01000919">
    <property type="protein sequence ID" value="GMN69730.1"/>
    <property type="molecule type" value="Genomic_DNA"/>
</dbReference>
<dbReference type="InterPro" id="IPR045252">
    <property type="entry name" value="LPCAT1-like"/>
</dbReference>
<feature type="transmembrane region" description="Helical" evidence="15">
    <location>
        <begin position="87"/>
        <end position="115"/>
    </location>
</feature>
<feature type="region of interest" description="Disordered" evidence="14">
    <location>
        <begin position="24"/>
        <end position="50"/>
    </location>
</feature>
<dbReference type="Pfam" id="PF00036">
    <property type="entry name" value="EF-hand_1"/>
    <property type="match status" value="1"/>
</dbReference>
<evidence type="ECO:0000256" key="11">
    <source>
        <dbReference type="ARBA" id="ARBA00023209"/>
    </source>
</evidence>
<evidence type="ECO:0000256" key="1">
    <source>
        <dbReference type="ARBA" id="ARBA00004370"/>
    </source>
</evidence>
<dbReference type="CDD" id="cd07991">
    <property type="entry name" value="LPLAT_LPCAT1-like"/>
    <property type="match status" value="1"/>
</dbReference>
<dbReference type="Gene3D" id="1.10.238.10">
    <property type="entry name" value="EF-hand"/>
    <property type="match status" value="1"/>
</dbReference>
<keyword evidence="10 15" id="KW-0472">Membrane</keyword>
<keyword evidence="18" id="KW-1185">Reference proteome</keyword>
<evidence type="ECO:0000256" key="15">
    <source>
        <dbReference type="SAM" id="Phobius"/>
    </source>
</evidence>
<dbReference type="GO" id="GO:0016020">
    <property type="term" value="C:membrane"/>
    <property type="evidence" value="ECO:0007669"/>
    <property type="project" value="UniProtKB-SubCell"/>
</dbReference>
<keyword evidence="4" id="KW-0444">Lipid biosynthesis</keyword>
<comment type="pathway">
    <text evidence="2">Lipid metabolism; phospholipid metabolism.</text>
</comment>
<dbReference type="InterPro" id="IPR011992">
    <property type="entry name" value="EF-hand-dom_pair"/>
</dbReference>
<dbReference type="SUPFAM" id="SSF69593">
    <property type="entry name" value="Glycerol-3-phosphate (1)-acyltransferase"/>
    <property type="match status" value="1"/>
</dbReference>
<comment type="subcellular location">
    <subcellularLocation>
        <location evidence="1">Membrane</location>
    </subcellularLocation>
</comment>
<keyword evidence="9" id="KW-0443">Lipid metabolism</keyword>
<dbReference type="GO" id="GO:0008654">
    <property type="term" value="P:phospholipid biosynthetic process"/>
    <property type="evidence" value="ECO:0007669"/>
    <property type="project" value="UniProtKB-KW"/>
</dbReference>
<proteinExistence type="inferred from homology"/>
<dbReference type="PROSITE" id="PS00018">
    <property type="entry name" value="EF_HAND_1"/>
    <property type="match status" value="1"/>
</dbReference>
<evidence type="ECO:0000313" key="17">
    <source>
        <dbReference type="EMBL" id="GMN69730.1"/>
    </source>
</evidence>
<feature type="transmembrane region" description="Helical" evidence="15">
    <location>
        <begin position="136"/>
        <end position="156"/>
    </location>
</feature>
<evidence type="ECO:0000313" key="18">
    <source>
        <dbReference type="Proteomes" id="UP001187192"/>
    </source>
</evidence>
<evidence type="ECO:0000256" key="5">
    <source>
        <dbReference type="ARBA" id="ARBA00022679"/>
    </source>
</evidence>
<keyword evidence="13" id="KW-0012">Acyltransferase</keyword>
<dbReference type="InterPro" id="IPR018247">
    <property type="entry name" value="EF_Hand_1_Ca_BS"/>
</dbReference>
<dbReference type="PANTHER" id="PTHR23063">
    <property type="entry name" value="PHOSPHOLIPID ACYLTRANSFERASE"/>
    <property type="match status" value="1"/>
</dbReference>
<evidence type="ECO:0000256" key="12">
    <source>
        <dbReference type="ARBA" id="ARBA00023264"/>
    </source>
</evidence>
<dbReference type="Proteomes" id="UP001187192">
    <property type="component" value="Unassembled WGS sequence"/>
</dbReference>
<evidence type="ECO:0000256" key="4">
    <source>
        <dbReference type="ARBA" id="ARBA00022516"/>
    </source>
</evidence>
<dbReference type="PROSITE" id="PS50222">
    <property type="entry name" value="EF_HAND_2"/>
    <property type="match status" value="1"/>
</dbReference>
<keyword evidence="11" id="KW-0594">Phospholipid biosynthesis</keyword>
<dbReference type="GO" id="GO:0005509">
    <property type="term" value="F:calcium ion binding"/>
    <property type="evidence" value="ECO:0007669"/>
    <property type="project" value="InterPro"/>
</dbReference>
<comment type="caution">
    <text evidence="17">The sequence shown here is derived from an EMBL/GenBank/DDBJ whole genome shotgun (WGS) entry which is preliminary data.</text>
</comment>
<comment type="similarity">
    <text evidence="3">Belongs to the 1-acyl-sn-glycerol-3-phosphate acyltransferase family.</text>
</comment>
<protein>
    <recommendedName>
        <fullName evidence="16">EF-hand domain-containing protein</fullName>
    </recommendedName>
</protein>
<evidence type="ECO:0000256" key="2">
    <source>
        <dbReference type="ARBA" id="ARBA00005074"/>
    </source>
</evidence>